<proteinExistence type="predicted"/>
<dbReference type="EMBL" id="AEVO01000024">
    <property type="protein sequence ID" value="EFY07658.1"/>
    <property type="molecule type" value="Genomic_DNA"/>
</dbReference>
<dbReference type="AlphaFoldDB" id="E8LIJ3"/>
<gene>
    <name evidence="2" type="ORF">HMPREF9444_00512</name>
</gene>
<feature type="transmembrane region" description="Helical" evidence="1">
    <location>
        <begin position="21"/>
        <end position="43"/>
    </location>
</feature>
<dbReference type="Proteomes" id="UP000018458">
    <property type="component" value="Unassembled WGS sequence"/>
</dbReference>
<dbReference type="STRING" id="762983.HMPREF9444_00512"/>
<organism evidence="2 3">
    <name type="scientific">Succinatimonas hippei (strain DSM 22608 / JCM 16073 / KCTC 15190 / YIT 12066)</name>
    <dbReference type="NCBI Taxonomy" id="762983"/>
    <lineage>
        <taxon>Bacteria</taxon>
        <taxon>Pseudomonadati</taxon>
        <taxon>Pseudomonadota</taxon>
        <taxon>Gammaproteobacteria</taxon>
        <taxon>Aeromonadales</taxon>
        <taxon>Succinivibrionaceae</taxon>
        <taxon>Succinatimonas</taxon>
    </lineage>
</organism>
<sequence length="175" mass="19953">MFIRLYNVIKENCDYNSLKPFLLCLGIAIGFTFISFVTLLIIGDIENIGINLQQEYLSVCFTLIGIIIPSFIFLIQRSCAFVQRIILEIKEKEQQVILQKKFLANFVVCCLIDILILILIGIMVLSSISYNDCISFRLFLIVSLFVYGISILVQSVLLEVSIFLINVNINDKINI</sequence>
<evidence type="ECO:0000313" key="3">
    <source>
        <dbReference type="Proteomes" id="UP000018458"/>
    </source>
</evidence>
<keyword evidence="1" id="KW-0812">Transmembrane</keyword>
<keyword evidence="1" id="KW-0472">Membrane</keyword>
<keyword evidence="1" id="KW-1133">Transmembrane helix</keyword>
<feature type="transmembrane region" description="Helical" evidence="1">
    <location>
        <begin position="102"/>
        <end position="126"/>
    </location>
</feature>
<feature type="transmembrane region" description="Helical" evidence="1">
    <location>
        <begin position="138"/>
        <end position="165"/>
    </location>
</feature>
<evidence type="ECO:0000256" key="1">
    <source>
        <dbReference type="SAM" id="Phobius"/>
    </source>
</evidence>
<dbReference type="HOGENOM" id="CLU_1531762_0_0_6"/>
<protein>
    <recommendedName>
        <fullName evidence="4">Transmembrane protein</fullName>
    </recommendedName>
</protein>
<dbReference type="RefSeq" id="WP_009142731.1">
    <property type="nucleotide sequence ID" value="NZ_GL830962.1"/>
</dbReference>
<reference evidence="2 3" key="1">
    <citation type="submission" date="2011-01" db="EMBL/GenBank/DDBJ databases">
        <authorList>
            <person name="Weinstock G."/>
            <person name="Sodergren E."/>
            <person name="Clifton S."/>
            <person name="Fulton L."/>
            <person name="Fulton B."/>
            <person name="Courtney L."/>
            <person name="Fronick C."/>
            <person name="Harrison M."/>
            <person name="Strong C."/>
            <person name="Farmer C."/>
            <person name="Delahaunty K."/>
            <person name="Markovic C."/>
            <person name="Hall O."/>
            <person name="Minx P."/>
            <person name="Tomlinson C."/>
            <person name="Mitreva M."/>
            <person name="Hou S."/>
            <person name="Chen J."/>
            <person name="Wollam A."/>
            <person name="Pepin K.H."/>
            <person name="Johnson M."/>
            <person name="Bhonagiri V."/>
            <person name="Zhang X."/>
            <person name="Suruliraj S."/>
            <person name="Warren W."/>
            <person name="Chinwalla A."/>
            <person name="Mardis E.R."/>
            <person name="Wilson R.K."/>
        </authorList>
    </citation>
    <scope>NUCLEOTIDE SEQUENCE [LARGE SCALE GENOMIC DNA]</scope>
    <source>
        <strain evidence="3">DSM 22608 / JCM 16073 / KCTC 15190 / YIT 12066</strain>
    </source>
</reference>
<accession>E8LIJ3</accession>
<evidence type="ECO:0000313" key="2">
    <source>
        <dbReference type="EMBL" id="EFY07658.1"/>
    </source>
</evidence>
<comment type="caution">
    <text evidence="2">The sequence shown here is derived from an EMBL/GenBank/DDBJ whole genome shotgun (WGS) entry which is preliminary data.</text>
</comment>
<feature type="transmembrane region" description="Helical" evidence="1">
    <location>
        <begin position="55"/>
        <end position="75"/>
    </location>
</feature>
<keyword evidence="3" id="KW-1185">Reference proteome</keyword>
<name>E8LIJ3_SUCHY</name>
<evidence type="ECO:0008006" key="4">
    <source>
        <dbReference type="Google" id="ProtNLM"/>
    </source>
</evidence>